<dbReference type="NCBIfam" id="TIGR02867">
    <property type="entry name" value="spore_II_P"/>
    <property type="match status" value="1"/>
</dbReference>
<dbReference type="Proteomes" id="UP001589738">
    <property type="component" value="Unassembled WGS sequence"/>
</dbReference>
<dbReference type="Pfam" id="PF07454">
    <property type="entry name" value="SpoIIP"/>
    <property type="match status" value="1"/>
</dbReference>
<organism evidence="1 2">
    <name type="scientific">Robertmurraya beringensis</name>
    <dbReference type="NCBI Taxonomy" id="641660"/>
    <lineage>
        <taxon>Bacteria</taxon>
        <taxon>Bacillati</taxon>
        <taxon>Bacillota</taxon>
        <taxon>Bacilli</taxon>
        <taxon>Bacillales</taxon>
        <taxon>Bacillaceae</taxon>
        <taxon>Robertmurraya</taxon>
    </lineage>
</organism>
<dbReference type="RefSeq" id="WP_340905308.1">
    <property type="nucleotide sequence ID" value="NZ_JBHLUU010000128.1"/>
</dbReference>
<protein>
    <submittedName>
        <fullName evidence="1">Stage II sporulation protein P</fullName>
    </submittedName>
</protein>
<keyword evidence="2" id="KW-1185">Reference proteome</keyword>
<sequence length="374" mass="41665">MKSSKLSLWTFFQGWLAIMLATFLLAGITTTYTNTFASETVKKWISNIDTHEWLVYFVKSENHHIYNEKASITVSSLSKLALKLATNIQPEDTRTFLGRELPGFSVFDTNIVVAGSGTNFTNLPIESAPPVEILLQEREIAKEMLKEAEGGNTPVVAGKKSVFIYHTHSWESFLPLLKDAKEPEEATSNNESANIIAVGKKLTEELNTNGISVLHDTTSMPNLLKENNLTTDHSYDLSRQLVQEALGGNDAIDYVIDIHRDALRKEKTTQVINGKSYARLFFVVGKANKNYEQNLQVATELNAMIDEKYPNLSRGVLAKGLTEGNGVYNQDLSSGSILVEFGGVDNDLTELYNTVEAFAEIFSEYYWKAEKVNG</sequence>
<dbReference type="InterPro" id="IPR010897">
    <property type="entry name" value="Spore_II_P"/>
</dbReference>
<name>A0ABV6KYE9_9BACI</name>
<comment type="caution">
    <text evidence="1">The sequence shown here is derived from an EMBL/GenBank/DDBJ whole genome shotgun (WGS) entry which is preliminary data.</text>
</comment>
<evidence type="ECO:0000313" key="2">
    <source>
        <dbReference type="Proteomes" id="UP001589738"/>
    </source>
</evidence>
<evidence type="ECO:0000313" key="1">
    <source>
        <dbReference type="EMBL" id="MFC0478259.1"/>
    </source>
</evidence>
<gene>
    <name evidence="1" type="primary">spoIIP</name>
    <name evidence="1" type="ORF">ACFFHF_24020</name>
</gene>
<dbReference type="EMBL" id="JBHLUU010000128">
    <property type="protein sequence ID" value="MFC0478259.1"/>
    <property type="molecule type" value="Genomic_DNA"/>
</dbReference>
<accession>A0ABV6KYE9</accession>
<dbReference type="SUPFAM" id="SSF53187">
    <property type="entry name" value="Zn-dependent exopeptidases"/>
    <property type="match status" value="1"/>
</dbReference>
<reference evidence="1 2" key="1">
    <citation type="submission" date="2024-09" db="EMBL/GenBank/DDBJ databases">
        <authorList>
            <person name="Sun Q."/>
            <person name="Mori K."/>
        </authorList>
    </citation>
    <scope>NUCLEOTIDE SEQUENCE [LARGE SCALE GENOMIC DNA]</scope>
    <source>
        <strain evidence="1 2">CGMCC 1.9126</strain>
    </source>
</reference>
<proteinExistence type="predicted"/>